<evidence type="ECO:0000256" key="6">
    <source>
        <dbReference type="ARBA" id="ARBA00023014"/>
    </source>
</evidence>
<feature type="domain" description="Radical SAM core" evidence="7">
    <location>
        <begin position="23"/>
        <end position="220"/>
    </location>
</feature>
<proteinExistence type="predicted"/>
<dbReference type="SFLD" id="SFLDS00029">
    <property type="entry name" value="Radical_SAM"/>
    <property type="match status" value="1"/>
</dbReference>
<keyword evidence="4" id="KW-0479">Metal-binding</keyword>
<evidence type="ECO:0000313" key="9">
    <source>
        <dbReference type="Proteomes" id="UP000297853"/>
    </source>
</evidence>
<dbReference type="InterPro" id="IPR034457">
    <property type="entry name" value="Organic_radical-activating"/>
</dbReference>
<dbReference type="InterPro" id="IPR007197">
    <property type="entry name" value="rSAM"/>
</dbReference>
<evidence type="ECO:0000256" key="1">
    <source>
        <dbReference type="ARBA" id="ARBA00001966"/>
    </source>
</evidence>
<dbReference type="CDD" id="cd01335">
    <property type="entry name" value="Radical_SAM"/>
    <property type="match status" value="1"/>
</dbReference>
<organism evidence="8 9">
    <name type="scientific">Cryobacterium sinapicolor</name>
    <dbReference type="NCBI Taxonomy" id="1259236"/>
    <lineage>
        <taxon>Bacteria</taxon>
        <taxon>Bacillati</taxon>
        <taxon>Actinomycetota</taxon>
        <taxon>Actinomycetes</taxon>
        <taxon>Micrococcales</taxon>
        <taxon>Microbacteriaceae</taxon>
        <taxon>Cryobacterium</taxon>
    </lineage>
</organism>
<keyword evidence="3" id="KW-0949">S-adenosyl-L-methionine</keyword>
<sequence length="220" mass="23393">MSTPASADDLQIAGLVALSTCDWPGKLVATVFLQGCPLACTYCHNPDLLDPRAPGSIRWQEVRELLAKRHGLLDGVVFSGGEPTRQAGLASAMREVRTLGFGVGLHTAGPYPTRFREVLPLCDWVGLDIKAPEELYGAVTGVPSAAEKAFACLRVALDAQVDLQVRTTVDPMVMSPGDVAGLGATLTALGVREHVLQTVRSEGARPEFAARLKAHLERLG</sequence>
<accession>A0ABY2J1Q2</accession>
<evidence type="ECO:0000256" key="3">
    <source>
        <dbReference type="ARBA" id="ARBA00022691"/>
    </source>
</evidence>
<dbReference type="PANTHER" id="PTHR30352">
    <property type="entry name" value="PYRUVATE FORMATE-LYASE-ACTIVATING ENZYME"/>
    <property type="match status" value="1"/>
</dbReference>
<evidence type="ECO:0000313" key="8">
    <source>
        <dbReference type="EMBL" id="TFC98764.1"/>
    </source>
</evidence>
<dbReference type="Pfam" id="PF04055">
    <property type="entry name" value="Radical_SAM"/>
    <property type="match status" value="1"/>
</dbReference>
<name>A0ABY2J1Q2_9MICO</name>
<dbReference type="SFLD" id="SFLDG01094">
    <property type="entry name" value="Uncharacterised_Radical_SAM_Su"/>
    <property type="match status" value="1"/>
</dbReference>
<evidence type="ECO:0000256" key="4">
    <source>
        <dbReference type="ARBA" id="ARBA00022723"/>
    </source>
</evidence>
<evidence type="ECO:0000256" key="2">
    <source>
        <dbReference type="ARBA" id="ARBA00022485"/>
    </source>
</evidence>
<dbReference type="PROSITE" id="PS51918">
    <property type="entry name" value="RADICAL_SAM"/>
    <property type="match status" value="1"/>
</dbReference>
<dbReference type="InterPro" id="IPR058240">
    <property type="entry name" value="rSAM_sf"/>
</dbReference>
<keyword evidence="9" id="KW-1185">Reference proteome</keyword>
<dbReference type="EMBL" id="SOGQ01000050">
    <property type="protein sequence ID" value="TFC98764.1"/>
    <property type="molecule type" value="Genomic_DNA"/>
</dbReference>
<dbReference type="NCBIfam" id="TIGR02495">
    <property type="entry name" value="NrdG2"/>
    <property type="match status" value="1"/>
</dbReference>
<comment type="caution">
    <text evidence="8">The sequence shown here is derived from an EMBL/GenBank/DDBJ whole genome shotgun (WGS) entry which is preliminary data.</text>
</comment>
<keyword evidence="5" id="KW-0408">Iron</keyword>
<dbReference type="PANTHER" id="PTHR30352:SF13">
    <property type="entry name" value="GLYCYL-RADICAL ENZYME ACTIVATING ENZYME YJJW-RELATED"/>
    <property type="match status" value="1"/>
</dbReference>
<gene>
    <name evidence="8" type="ORF">E3T28_10150</name>
</gene>
<dbReference type="SUPFAM" id="SSF102114">
    <property type="entry name" value="Radical SAM enzymes"/>
    <property type="match status" value="1"/>
</dbReference>
<evidence type="ECO:0000256" key="5">
    <source>
        <dbReference type="ARBA" id="ARBA00023004"/>
    </source>
</evidence>
<evidence type="ECO:0000259" key="7">
    <source>
        <dbReference type="PROSITE" id="PS51918"/>
    </source>
</evidence>
<dbReference type="RefSeq" id="WP_134430524.1">
    <property type="nucleotide sequence ID" value="NZ_SOGQ01000050.1"/>
</dbReference>
<reference evidence="8 9" key="1">
    <citation type="submission" date="2019-03" db="EMBL/GenBank/DDBJ databases">
        <title>Genomics of glacier-inhabiting Cryobacterium strains.</title>
        <authorList>
            <person name="Liu Q."/>
            <person name="Xin Y.-H."/>
        </authorList>
    </citation>
    <scope>NUCLEOTIDE SEQUENCE [LARGE SCALE GENOMIC DNA]</scope>
    <source>
        <strain evidence="8 9">TMT1-23-1</strain>
    </source>
</reference>
<keyword evidence="6" id="KW-0411">Iron-sulfur</keyword>
<dbReference type="InterPro" id="IPR012840">
    <property type="entry name" value="NrdG2"/>
</dbReference>
<comment type="cofactor">
    <cofactor evidence="1">
        <name>[4Fe-4S] cluster</name>
        <dbReference type="ChEBI" id="CHEBI:49883"/>
    </cofactor>
</comment>
<dbReference type="InterPro" id="IPR013785">
    <property type="entry name" value="Aldolase_TIM"/>
</dbReference>
<dbReference type="Gene3D" id="3.20.20.70">
    <property type="entry name" value="Aldolase class I"/>
    <property type="match status" value="1"/>
</dbReference>
<protein>
    <submittedName>
        <fullName evidence="8">Anaerobic ribonucleoside-triphosphate reductase activating protein</fullName>
    </submittedName>
</protein>
<dbReference type="Proteomes" id="UP000297853">
    <property type="component" value="Unassembled WGS sequence"/>
</dbReference>
<keyword evidence="2" id="KW-0004">4Fe-4S</keyword>